<keyword evidence="3" id="KW-0479">Metal-binding</keyword>
<comment type="cofactor">
    <cofactor evidence="1">
        <name>[4Fe-4S] cluster</name>
        <dbReference type="ChEBI" id="CHEBI:49883"/>
    </cofactor>
</comment>
<dbReference type="Gene3D" id="3.40.50.280">
    <property type="entry name" value="Cobalamin-binding domain"/>
    <property type="match status" value="1"/>
</dbReference>
<keyword evidence="2" id="KW-0949">S-adenosyl-L-methionine</keyword>
<proteinExistence type="predicted"/>
<protein>
    <recommendedName>
        <fullName evidence="6">B12-binding domain-containing protein</fullName>
    </recommendedName>
</protein>
<dbReference type="SFLD" id="SFLDG01082">
    <property type="entry name" value="B12-binding_domain_containing"/>
    <property type="match status" value="1"/>
</dbReference>
<dbReference type="PANTHER" id="PTHR43409:SF7">
    <property type="entry name" value="BLL1977 PROTEIN"/>
    <property type="match status" value="1"/>
</dbReference>
<organism evidence="7">
    <name type="scientific">marine sediment metagenome</name>
    <dbReference type="NCBI Taxonomy" id="412755"/>
    <lineage>
        <taxon>unclassified sequences</taxon>
        <taxon>metagenomes</taxon>
        <taxon>ecological metagenomes</taxon>
    </lineage>
</organism>
<dbReference type="AlphaFoldDB" id="X1IL66"/>
<evidence type="ECO:0000256" key="5">
    <source>
        <dbReference type="ARBA" id="ARBA00023014"/>
    </source>
</evidence>
<feature type="non-terminal residue" evidence="7">
    <location>
        <position position="222"/>
    </location>
</feature>
<evidence type="ECO:0000259" key="6">
    <source>
        <dbReference type="PROSITE" id="PS51332"/>
    </source>
</evidence>
<dbReference type="InterPro" id="IPR006158">
    <property type="entry name" value="Cobalamin-bd"/>
</dbReference>
<dbReference type="SFLD" id="SFLDS00029">
    <property type="entry name" value="Radical_SAM"/>
    <property type="match status" value="1"/>
</dbReference>
<keyword evidence="5" id="KW-0411">Iron-sulfur</keyword>
<dbReference type="CDD" id="cd02068">
    <property type="entry name" value="radical_SAM_B12_BD"/>
    <property type="match status" value="1"/>
</dbReference>
<evidence type="ECO:0000256" key="3">
    <source>
        <dbReference type="ARBA" id="ARBA00022723"/>
    </source>
</evidence>
<sequence>MKSFDVLFIHPPRIFAKDYLELRSAFIKLPVGVVALADYLEQNGYSTKILNIPMEIHFNKNFRLSKYLRSVDVKICAIELNWILNAFGSIQSADIVKKTNPDIKTIVGGISATHFHEDVIKYPSIDVVIRGEGEIPLLKSVNHYLKGNPSLKNIPNITYKQNSVIYQNPIKYIAKDLDFLNFVNFELLENWKNYIKVDPSISIMMGRSCPYNCAYCGGGKKA</sequence>
<dbReference type="EMBL" id="BARU01028383">
    <property type="protein sequence ID" value="GAH69970.1"/>
    <property type="molecule type" value="Genomic_DNA"/>
</dbReference>
<accession>X1IL66</accession>
<evidence type="ECO:0000256" key="4">
    <source>
        <dbReference type="ARBA" id="ARBA00023004"/>
    </source>
</evidence>
<feature type="domain" description="B12-binding" evidence="6">
    <location>
        <begin position="10"/>
        <end position="151"/>
    </location>
</feature>
<dbReference type="GO" id="GO:0046872">
    <property type="term" value="F:metal ion binding"/>
    <property type="evidence" value="ECO:0007669"/>
    <property type="project" value="UniProtKB-KW"/>
</dbReference>
<reference evidence="7" key="1">
    <citation type="journal article" date="2014" name="Front. Microbiol.">
        <title>High frequency of phylogenetically diverse reductive dehalogenase-homologous genes in deep subseafloor sedimentary metagenomes.</title>
        <authorList>
            <person name="Kawai M."/>
            <person name="Futagami T."/>
            <person name="Toyoda A."/>
            <person name="Takaki Y."/>
            <person name="Nishi S."/>
            <person name="Hori S."/>
            <person name="Arai W."/>
            <person name="Tsubouchi T."/>
            <person name="Morono Y."/>
            <person name="Uchiyama I."/>
            <person name="Ito T."/>
            <person name="Fujiyama A."/>
            <person name="Inagaki F."/>
            <person name="Takami H."/>
        </authorList>
    </citation>
    <scope>NUCLEOTIDE SEQUENCE</scope>
    <source>
        <strain evidence="7">Expedition CK06-06</strain>
    </source>
</reference>
<dbReference type="Pfam" id="PF02310">
    <property type="entry name" value="B12-binding"/>
    <property type="match status" value="1"/>
</dbReference>
<evidence type="ECO:0000256" key="2">
    <source>
        <dbReference type="ARBA" id="ARBA00022691"/>
    </source>
</evidence>
<dbReference type="GO" id="GO:0051536">
    <property type="term" value="F:iron-sulfur cluster binding"/>
    <property type="evidence" value="ECO:0007669"/>
    <property type="project" value="UniProtKB-KW"/>
</dbReference>
<evidence type="ECO:0000256" key="1">
    <source>
        <dbReference type="ARBA" id="ARBA00001966"/>
    </source>
</evidence>
<keyword evidence="4" id="KW-0408">Iron</keyword>
<dbReference type="InterPro" id="IPR051198">
    <property type="entry name" value="BchE-like"/>
</dbReference>
<gene>
    <name evidence="7" type="ORF">S03H2_45306</name>
</gene>
<evidence type="ECO:0000313" key="7">
    <source>
        <dbReference type="EMBL" id="GAH69970.1"/>
    </source>
</evidence>
<dbReference type="PROSITE" id="PS51332">
    <property type="entry name" value="B12_BINDING"/>
    <property type="match status" value="1"/>
</dbReference>
<comment type="caution">
    <text evidence="7">The sequence shown here is derived from an EMBL/GenBank/DDBJ whole genome shotgun (WGS) entry which is preliminary data.</text>
</comment>
<dbReference type="GO" id="GO:0031419">
    <property type="term" value="F:cobalamin binding"/>
    <property type="evidence" value="ECO:0007669"/>
    <property type="project" value="InterPro"/>
</dbReference>
<name>X1IL66_9ZZZZ</name>
<dbReference type="InterPro" id="IPR007197">
    <property type="entry name" value="rSAM"/>
</dbReference>
<dbReference type="GO" id="GO:0003824">
    <property type="term" value="F:catalytic activity"/>
    <property type="evidence" value="ECO:0007669"/>
    <property type="project" value="InterPro"/>
</dbReference>
<dbReference type="PANTHER" id="PTHR43409">
    <property type="entry name" value="ANAEROBIC MAGNESIUM-PROTOPORPHYRIN IX MONOMETHYL ESTER CYCLASE-RELATED"/>
    <property type="match status" value="1"/>
</dbReference>